<proteinExistence type="predicted"/>
<dbReference type="AlphaFoldDB" id="A0A212PWB0"/>
<feature type="domain" description="HepT-like" evidence="1">
    <location>
        <begin position="4"/>
        <end position="109"/>
    </location>
</feature>
<dbReference type="EMBL" id="FYEK01000003">
    <property type="protein sequence ID" value="SNB51229.1"/>
    <property type="molecule type" value="Genomic_DNA"/>
</dbReference>
<protein>
    <recommendedName>
        <fullName evidence="1">HepT-like domain-containing protein</fullName>
    </recommendedName>
</protein>
<dbReference type="Proteomes" id="UP000197025">
    <property type="component" value="Unassembled WGS sequence"/>
</dbReference>
<dbReference type="InParanoid" id="A0A212PWB0"/>
<organism evidence="2 3">
    <name type="scientific">Thermoflexus hugenholtzii JAD2</name>
    <dbReference type="NCBI Taxonomy" id="877466"/>
    <lineage>
        <taxon>Bacteria</taxon>
        <taxon>Bacillati</taxon>
        <taxon>Chloroflexota</taxon>
        <taxon>Thermoflexia</taxon>
        <taxon>Thermoflexales</taxon>
        <taxon>Thermoflexaceae</taxon>
        <taxon>Thermoflexus</taxon>
    </lineage>
</organism>
<dbReference type="Pfam" id="PF20797">
    <property type="entry name" value="HepT-like_2"/>
    <property type="match status" value="1"/>
</dbReference>
<reference evidence="3" key="1">
    <citation type="submission" date="2017-06" db="EMBL/GenBank/DDBJ databases">
        <authorList>
            <person name="Varghese N."/>
            <person name="Submissions S."/>
        </authorList>
    </citation>
    <scope>NUCLEOTIDE SEQUENCE [LARGE SCALE GENOMIC DNA]</scope>
    <source>
        <strain evidence="3">JAD2</strain>
    </source>
</reference>
<gene>
    <name evidence="2" type="ORF">SAMN02746019_00021280</name>
</gene>
<evidence type="ECO:0000259" key="1">
    <source>
        <dbReference type="Pfam" id="PF20797"/>
    </source>
</evidence>
<evidence type="ECO:0000313" key="2">
    <source>
        <dbReference type="EMBL" id="SNB51229.1"/>
    </source>
</evidence>
<sequence length="118" mass="14210">MAGYYLHNLYNACENIFRRIAEAFENEIPDPSRWHALLLERMGREIEGIRPRVLREETLRLLDELRRFRHVFRTLYRFDLDPERVARARQDAFRLEPLLEADLQGFLEFLSRMDEGAS</sequence>
<evidence type="ECO:0000313" key="3">
    <source>
        <dbReference type="Proteomes" id="UP000197025"/>
    </source>
</evidence>
<keyword evidence="3" id="KW-1185">Reference proteome</keyword>
<name>A0A212PWB0_9CHLR</name>
<dbReference type="InterPro" id="IPR048769">
    <property type="entry name" value="HepT-like_dom"/>
</dbReference>
<accession>A0A212PWB0</accession>